<keyword evidence="2" id="KW-0378">Hydrolase</keyword>
<protein>
    <submittedName>
        <fullName evidence="6">Cell wall-binding repeat-containing protein</fullName>
    </submittedName>
</protein>
<reference evidence="6" key="1">
    <citation type="submission" date="2023-06" db="EMBL/GenBank/DDBJ databases">
        <title>MT1 and MT2 Draft Genomes of Novel Species.</title>
        <authorList>
            <person name="Venkateswaran K."/>
        </authorList>
    </citation>
    <scope>NUCLEOTIDE SEQUENCE</scope>
    <source>
        <strain evidence="6">F6_8S_P_1B</strain>
    </source>
</reference>
<dbReference type="InterPro" id="IPR007253">
    <property type="entry name" value="Cell_wall-bd_2"/>
</dbReference>
<keyword evidence="5" id="KW-0732">Signal</keyword>
<dbReference type="PROSITE" id="PS51904">
    <property type="entry name" value="GLYCOSYL_HYDROL_F25_2"/>
    <property type="match status" value="1"/>
</dbReference>
<dbReference type="Pfam" id="PF01183">
    <property type="entry name" value="Glyco_hydro_25"/>
    <property type="match status" value="1"/>
</dbReference>
<dbReference type="Gene3D" id="3.40.50.12090">
    <property type="match status" value="2"/>
</dbReference>
<dbReference type="EMBL" id="JAROCF010000001">
    <property type="protein sequence ID" value="MDN4615503.1"/>
    <property type="molecule type" value="Genomic_DNA"/>
</dbReference>
<feature type="compositionally biased region" description="Low complexity" evidence="4">
    <location>
        <begin position="91"/>
        <end position="111"/>
    </location>
</feature>
<evidence type="ECO:0000313" key="7">
    <source>
        <dbReference type="Proteomes" id="UP001174208"/>
    </source>
</evidence>
<keyword evidence="7" id="KW-1185">Reference proteome</keyword>
<dbReference type="Gene3D" id="3.20.20.80">
    <property type="entry name" value="Glycosidases"/>
    <property type="match status" value="1"/>
</dbReference>
<gene>
    <name evidence="6" type="ORF">P5G50_13695</name>
</gene>
<dbReference type="Proteomes" id="UP001174208">
    <property type="component" value="Unassembled WGS sequence"/>
</dbReference>
<dbReference type="SUPFAM" id="SSF51445">
    <property type="entry name" value="(Trans)glycosidases"/>
    <property type="match status" value="1"/>
</dbReference>
<dbReference type="InterPro" id="IPR017853">
    <property type="entry name" value="GH"/>
</dbReference>
<sequence length="785" mass="79615">MMKKTALATIVVAAVLAVTVGAPAYADEPTPDSAPAATATPTPSPSADQGAPAEPAAPAAADPAPTADPADPATPTAPADPAPTAEPTPTPATGTAVPGADAAPEAASDADPSLDVMDAAGNHTMGSTIPDSDPASPKQRKAGVVQPFLGVSGILGQDVSGWQENVNWPAQWAAGSRFAYVKATEGTTYFSRNQFAQQYNGSASVGMFRGAYHFANPSTAPGDAAAEARWFVANGGGWSPDGRTLPPLLDIEYGNASQGGTCWGMSAGAMTSWIREFVTTMRSLTGINPAIYTTTNWWNTCTGSNNTFGAYPMFVARYGTNTPGTLPAGWLNWTIWQFQAAGTLAGDQDIFNGDIALLRQYALNGTSMPPTGVFDTATVAKSGPFTVTGWAFDQANVAAAVKVRIEWNTPSGIRTTTVSANASRPDVGAAYPGVGNNHGFTTTAPWAGNGQYRACLTALGVATSGARNLSLGCKAAFVSDAIASAPASKRVAGSDRFETAVATSKASFPTAGVPVAYVASGLDFPDALAAAPAAAKQKGPVLLSTAVSIPQSTLNELKRVKPSRIVVVGGEKAISASAYRQLTGLAASVVRVGGGDRYETSRKLADFAFPSSGGAYVATGWGFADSLAAGPVAAKRGQPLILVDGAKLDAGTSSYLSGRSMRSLTVVGGTSVISGGWASAASAAGFSVTRVGGSDRFETSAKLASTAFPSNGAKNVYLASGLNFPDALVAAAAAGAATKPLMLAVGTCVPRSVGDQFVRLGTTSMQVTGGTTVLNKDVDQLAVCY</sequence>
<comment type="caution">
    <text evidence="6">The sequence shown here is derived from an EMBL/GenBank/DDBJ whole genome shotgun (WGS) entry which is preliminary data.</text>
</comment>
<evidence type="ECO:0000256" key="5">
    <source>
        <dbReference type="SAM" id="SignalP"/>
    </source>
</evidence>
<keyword evidence="3" id="KW-0326">Glycosidase</keyword>
<feature type="region of interest" description="Disordered" evidence="4">
    <location>
        <begin position="26"/>
        <end position="141"/>
    </location>
</feature>
<dbReference type="Pfam" id="PF04122">
    <property type="entry name" value="CW_binding_2"/>
    <property type="match status" value="3"/>
</dbReference>
<dbReference type="InterPro" id="IPR018077">
    <property type="entry name" value="Glyco_hydro_fam25_subgr"/>
</dbReference>
<evidence type="ECO:0000256" key="1">
    <source>
        <dbReference type="ARBA" id="ARBA00010646"/>
    </source>
</evidence>
<accession>A0ABT8KDF4</accession>
<feature type="chain" id="PRO_5046509362" evidence="5">
    <location>
        <begin position="27"/>
        <end position="785"/>
    </location>
</feature>
<dbReference type="InterPro" id="IPR002053">
    <property type="entry name" value="Glyco_hydro_25"/>
</dbReference>
<feature type="compositionally biased region" description="Pro residues" evidence="4">
    <location>
        <begin position="78"/>
        <end position="90"/>
    </location>
</feature>
<feature type="compositionally biased region" description="Low complexity" evidence="4">
    <location>
        <begin position="26"/>
        <end position="77"/>
    </location>
</feature>
<comment type="similarity">
    <text evidence="1">Belongs to the glycosyl hydrolase 25 family.</text>
</comment>
<organism evidence="6 7">
    <name type="scientific">Leifsonia williamsii</name>
    <dbReference type="NCBI Taxonomy" id="3035919"/>
    <lineage>
        <taxon>Bacteria</taxon>
        <taxon>Bacillati</taxon>
        <taxon>Actinomycetota</taxon>
        <taxon>Actinomycetes</taxon>
        <taxon>Micrococcales</taxon>
        <taxon>Microbacteriaceae</taxon>
        <taxon>Leifsonia</taxon>
    </lineage>
</organism>
<feature type="signal peptide" evidence="5">
    <location>
        <begin position="1"/>
        <end position="26"/>
    </location>
</feature>
<proteinExistence type="inferred from homology"/>
<dbReference type="RefSeq" id="WP_301230613.1">
    <property type="nucleotide sequence ID" value="NZ_JAROCF010000001.1"/>
</dbReference>
<dbReference type="SMART" id="SM00641">
    <property type="entry name" value="Glyco_25"/>
    <property type="match status" value="1"/>
</dbReference>
<evidence type="ECO:0000313" key="6">
    <source>
        <dbReference type="EMBL" id="MDN4615503.1"/>
    </source>
</evidence>
<evidence type="ECO:0000256" key="2">
    <source>
        <dbReference type="ARBA" id="ARBA00022801"/>
    </source>
</evidence>
<dbReference type="PANTHER" id="PTHR34135:SF2">
    <property type="entry name" value="LYSOZYME"/>
    <property type="match status" value="1"/>
</dbReference>
<evidence type="ECO:0000256" key="4">
    <source>
        <dbReference type="SAM" id="MobiDB-lite"/>
    </source>
</evidence>
<name>A0ABT8KDF4_9MICO</name>
<dbReference type="PANTHER" id="PTHR34135">
    <property type="entry name" value="LYSOZYME"/>
    <property type="match status" value="1"/>
</dbReference>
<evidence type="ECO:0000256" key="3">
    <source>
        <dbReference type="ARBA" id="ARBA00023295"/>
    </source>
</evidence>